<name>A0A6N3DNZ4_9FIRM</name>
<reference evidence="2" key="1">
    <citation type="submission" date="2019-11" db="EMBL/GenBank/DDBJ databases">
        <authorList>
            <person name="Feng L."/>
        </authorList>
    </citation>
    <scope>NUCLEOTIDE SEQUENCE</scope>
    <source>
        <strain evidence="2">VdisparLFYP95</strain>
    </source>
</reference>
<keyword evidence="1" id="KW-1133">Transmembrane helix</keyword>
<keyword evidence="1" id="KW-0472">Membrane</keyword>
<evidence type="ECO:0000313" key="2">
    <source>
        <dbReference type="EMBL" id="VYU29494.1"/>
    </source>
</evidence>
<keyword evidence="1" id="KW-0812">Transmembrane</keyword>
<proteinExistence type="predicted"/>
<evidence type="ECO:0000256" key="1">
    <source>
        <dbReference type="SAM" id="Phobius"/>
    </source>
</evidence>
<organism evidence="2">
    <name type="scientific">Veillonella dispar</name>
    <dbReference type="NCBI Taxonomy" id="39778"/>
    <lineage>
        <taxon>Bacteria</taxon>
        <taxon>Bacillati</taxon>
        <taxon>Bacillota</taxon>
        <taxon>Negativicutes</taxon>
        <taxon>Veillonellales</taxon>
        <taxon>Veillonellaceae</taxon>
        <taxon>Veillonella</taxon>
    </lineage>
</organism>
<feature type="transmembrane region" description="Helical" evidence="1">
    <location>
        <begin position="7"/>
        <end position="28"/>
    </location>
</feature>
<protein>
    <recommendedName>
        <fullName evidence="3">Tat pathway signal protein</fullName>
    </recommendedName>
</protein>
<accession>A0A6N3DNZ4</accession>
<gene>
    <name evidence="2" type="ORF">VDLFYP95_00050</name>
</gene>
<evidence type="ECO:0008006" key="3">
    <source>
        <dbReference type="Google" id="ProtNLM"/>
    </source>
</evidence>
<sequence length="123" mass="14141">MNQYIKFIVRVLLTCFFIAFLGGIIQVLCGLEQYLWGWFWGIFIMVLYLLSLALHGQSIVSGGDPYKAVRKARRQMIWRLMLVGSLVVLGLKIPGIEAISMFVGVALIQPALYVVYWWLSRHF</sequence>
<dbReference type="EMBL" id="CACRUF010000054">
    <property type="protein sequence ID" value="VYU29494.1"/>
    <property type="molecule type" value="Genomic_DNA"/>
</dbReference>
<feature type="transmembrane region" description="Helical" evidence="1">
    <location>
        <begin position="99"/>
        <end position="119"/>
    </location>
</feature>
<dbReference type="AlphaFoldDB" id="A0A6N3DNZ4"/>
<feature type="transmembrane region" description="Helical" evidence="1">
    <location>
        <begin position="76"/>
        <end position="93"/>
    </location>
</feature>
<feature type="transmembrane region" description="Helical" evidence="1">
    <location>
        <begin position="34"/>
        <end position="55"/>
    </location>
</feature>
<dbReference type="RefSeq" id="WP_156720009.1">
    <property type="nucleotide sequence ID" value="NZ_CACRUF010000054.1"/>
</dbReference>